<feature type="non-terminal residue" evidence="7">
    <location>
        <position position="1"/>
    </location>
</feature>
<evidence type="ECO:0000256" key="4">
    <source>
        <dbReference type="ARBA" id="ARBA00023136"/>
    </source>
</evidence>
<keyword evidence="6" id="KW-0732">Signal</keyword>
<reference evidence="7" key="2">
    <citation type="submission" date="2023-05" db="EMBL/GenBank/DDBJ databases">
        <authorList>
            <consortium name="Lawrence Berkeley National Laboratory"/>
            <person name="Steindorff A."/>
            <person name="Hensen N."/>
            <person name="Bonometti L."/>
            <person name="Westerberg I."/>
            <person name="Brannstrom I.O."/>
            <person name="Guillou S."/>
            <person name="Cros-Aarteil S."/>
            <person name="Calhoun S."/>
            <person name="Haridas S."/>
            <person name="Kuo A."/>
            <person name="Mondo S."/>
            <person name="Pangilinan J."/>
            <person name="Riley R."/>
            <person name="Labutti K."/>
            <person name="Andreopoulos B."/>
            <person name="Lipzen A."/>
            <person name="Chen C."/>
            <person name="Yanf M."/>
            <person name="Daum C."/>
            <person name="Ng V."/>
            <person name="Clum A."/>
            <person name="Ohm R."/>
            <person name="Martin F."/>
            <person name="Silar P."/>
            <person name="Natvig D."/>
            <person name="Lalanne C."/>
            <person name="Gautier V."/>
            <person name="Ament-Velasquez S.L."/>
            <person name="Kruys A."/>
            <person name="Hutchinson M.I."/>
            <person name="Powell A.J."/>
            <person name="Barry K."/>
            <person name="Miller A.N."/>
            <person name="Grigoriev I.V."/>
            <person name="Debuchy R."/>
            <person name="Gladieux P."/>
            <person name="Thoren M.H."/>
            <person name="Johannesson H."/>
        </authorList>
    </citation>
    <scope>NUCLEOTIDE SEQUENCE</scope>
    <source>
        <strain evidence="7">CBS 315.58</strain>
    </source>
</reference>
<feature type="transmembrane region" description="Helical" evidence="5">
    <location>
        <begin position="163"/>
        <end position="190"/>
    </location>
</feature>
<keyword evidence="4 5" id="KW-0472">Membrane</keyword>
<keyword evidence="8" id="KW-1185">Reference proteome</keyword>
<sequence>FKGVVAFQVALLVIFKAWASDWSETLTSVEDLLTVSDYLTAESRKDLMYDNDQLSRSEFYFSLLQLLRQFKVSIDESLSDVAKLIAESTEHLKIRADILTVSSREVSIIKENWEIVLKKARKEGTQFIDRITNKIEEVESLRDGLFNAQSVREAVRGTQINTFLLVFTVVTIIYLPPTFVATFYGVDLFNDEENKTAAQKQFWTVLAAVSGGTYLVAIIVLSSVQQ</sequence>
<dbReference type="InterPro" id="IPR045863">
    <property type="entry name" value="CorA_TM1_TM2"/>
</dbReference>
<dbReference type="Proteomes" id="UP001303160">
    <property type="component" value="Unassembled WGS sequence"/>
</dbReference>
<evidence type="ECO:0000256" key="2">
    <source>
        <dbReference type="ARBA" id="ARBA00022692"/>
    </source>
</evidence>
<keyword evidence="3 5" id="KW-1133">Transmembrane helix</keyword>
<evidence type="ECO:0000256" key="3">
    <source>
        <dbReference type="ARBA" id="ARBA00022989"/>
    </source>
</evidence>
<feature type="non-terminal residue" evidence="7">
    <location>
        <position position="226"/>
    </location>
</feature>
<dbReference type="GO" id="GO:0046873">
    <property type="term" value="F:metal ion transmembrane transporter activity"/>
    <property type="evidence" value="ECO:0007669"/>
    <property type="project" value="InterPro"/>
</dbReference>
<feature type="signal peptide" evidence="6">
    <location>
        <begin position="1"/>
        <end position="19"/>
    </location>
</feature>
<dbReference type="Gene3D" id="1.20.58.340">
    <property type="entry name" value="Magnesium transport protein CorA, transmembrane region"/>
    <property type="match status" value="1"/>
</dbReference>
<dbReference type="GO" id="GO:0016020">
    <property type="term" value="C:membrane"/>
    <property type="evidence" value="ECO:0007669"/>
    <property type="project" value="UniProtKB-SubCell"/>
</dbReference>
<evidence type="ECO:0000256" key="6">
    <source>
        <dbReference type="SAM" id="SignalP"/>
    </source>
</evidence>
<evidence type="ECO:0000313" key="8">
    <source>
        <dbReference type="Proteomes" id="UP001303160"/>
    </source>
</evidence>
<evidence type="ECO:0000256" key="1">
    <source>
        <dbReference type="ARBA" id="ARBA00004141"/>
    </source>
</evidence>
<gene>
    <name evidence="7" type="ORF">QBC40DRAFT_155260</name>
</gene>
<feature type="chain" id="PRO_5042847438" evidence="6">
    <location>
        <begin position="20"/>
        <end position="226"/>
    </location>
</feature>
<proteinExistence type="predicted"/>
<comment type="subcellular location">
    <subcellularLocation>
        <location evidence="1">Membrane</location>
        <topology evidence="1">Multi-pass membrane protein</topology>
    </subcellularLocation>
</comment>
<keyword evidence="2 5" id="KW-0812">Transmembrane</keyword>
<dbReference type="EMBL" id="MU864143">
    <property type="protein sequence ID" value="KAK4194015.1"/>
    <property type="molecule type" value="Genomic_DNA"/>
</dbReference>
<evidence type="ECO:0000313" key="7">
    <source>
        <dbReference type="EMBL" id="KAK4194015.1"/>
    </source>
</evidence>
<protein>
    <submittedName>
        <fullName evidence="7">Uncharacterized protein</fullName>
    </submittedName>
</protein>
<comment type="caution">
    <text evidence="7">The sequence shown here is derived from an EMBL/GenBank/DDBJ whole genome shotgun (WGS) entry which is preliminary data.</text>
</comment>
<accession>A0AAN6X6Y6</accession>
<organism evidence="7 8">
    <name type="scientific">Triangularia verruculosa</name>
    <dbReference type="NCBI Taxonomy" id="2587418"/>
    <lineage>
        <taxon>Eukaryota</taxon>
        <taxon>Fungi</taxon>
        <taxon>Dikarya</taxon>
        <taxon>Ascomycota</taxon>
        <taxon>Pezizomycotina</taxon>
        <taxon>Sordariomycetes</taxon>
        <taxon>Sordariomycetidae</taxon>
        <taxon>Sordariales</taxon>
        <taxon>Podosporaceae</taxon>
        <taxon>Triangularia</taxon>
    </lineage>
</organism>
<dbReference type="SUPFAM" id="SSF144083">
    <property type="entry name" value="Magnesium transport protein CorA, transmembrane region"/>
    <property type="match status" value="1"/>
</dbReference>
<dbReference type="AlphaFoldDB" id="A0AAN6X6Y6"/>
<name>A0AAN6X6Y6_9PEZI</name>
<evidence type="ECO:0000256" key="5">
    <source>
        <dbReference type="SAM" id="Phobius"/>
    </source>
</evidence>
<dbReference type="InterPro" id="IPR002523">
    <property type="entry name" value="MgTranspt_CorA/ZnTranspt_ZntB"/>
</dbReference>
<dbReference type="Pfam" id="PF01544">
    <property type="entry name" value="CorA"/>
    <property type="match status" value="1"/>
</dbReference>
<reference evidence="7" key="1">
    <citation type="journal article" date="2023" name="Mol. Phylogenet. Evol.">
        <title>Genome-scale phylogeny and comparative genomics of the fungal order Sordariales.</title>
        <authorList>
            <person name="Hensen N."/>
            <person name="Bonometti L."/>
            <person name="Westerberg I."/>
            <person name="Brannstrom I.O."/>
            <person name="Guillou S."/>
            <person name="Cros-Aarteil S."/>
            <person name="Calhoun S."/>
            <person name="Haridas S."/>
            <person name="Kuo A."/>
            <person name="Mondo S."/>
            <person name="Pangilinan J."/>
            <person name="Riley R."/>
            <person name="LaButti K."/>
            <person name="Andreopoulos B."/>
            <person name="Lipzen A."/>
            <person name="Chen C."/>
            <person name="Yan M."/>
            <person name="Daum C."/>
            <person name="Ng V."/>
            <person name="Clum A."/>
            <person name="Steindorff A."/>
            <person name="Ohm R.A."/>
            <person name="Martin F."/>
            <person name="Silar P."/>
            <person name="Natvig D.O."/>
            <person name="Lalanne C."/>
            <person name="Gautier V."/>
            <person name="Ament-Velasquez S.L."/>
            <person name="Kruys A."/>
            <person name="Hutchinson M.I."/>
            <person name="Powell A.J."/>
            <person name="Barry K."/>
            <person name="Miller A.N."/>
            <person name="Grigoriev I.V."/>
            <person name="Debuchy R."/>
            <person name="Gladieux P."/>
            <person name="Hiltunen Thoren M."/>
            <person name="Johannesson H."/>
        </authorList>
    </citation>
    <scope>NUCLEOTIDE SEQUENCE</scope>
    <source>
        <strain evidence="7">CBS 315.58</strain>
    </source>
</reference>
<feature type="transmembrane region" description="Helical" evidence="5">
    <location>
        <begin position="202"/>
        <end position="224"/>
    </location>
</feature>